<evidence type="ECO:0000313" key="1">
    <source>
        <dbReference type="EMBL" id="REC56890.1"/>
    </source>
</evidence>
<keyword evidence="2" id="KW-1185">Reference proteome</keyword>
<dbReference type="EMBL" id="QOHR01000009">
    <property type="protein sequence ID" value="REC56890.1"/>
    <property type="molecule type" value="Genomic_DNA"/>
</dbReference>
<organism evidence="1 2">
    <name type="scientific">Rhodosalinus sediminis</name>
    <dbReference type="NCBI Taxonomy" id="1940533"/>
    <lineage>
        <taxon>Bacteria</taxon>
        <taxon>Pseudomonadati</taxon>
        <taxon>Pseudomonadota</taxon>
        <taxon>Alphaproteobacteria</taxon>
        <taxon>Rhodobacterales</taxon>
        <taxon>Paracoccaceae</taxon>
        <taxon>Rhodosalinus</taxon>
    </lineage>
</organism>
<dbReference type="OrthoDB" id="7445868at2"/>
<dbReference type="AlphaFoldDB" id="A0A3D9BTP2"/>
<dbReference type="RefSeq" id="WP_115979523.1">
    <property type="nucleotide sequence ID" value="NZ_QOHR01000009.1"/>
</dbReference>
<accession>A0A3D9BTP2</accession>
<evidence type="ECO:0000313" key="2">
    <source>
        <dbReference type="Proteomes" id="UP000257131"/>
    </source>
</evidence>
<gene>
    <name evidence="1" type="ORF">DRV84_08835</name>
</gene>
<proteinExistence type="predicted"/>
<reference evidence="1 2" key="1">
    <citation type="journal article" date="2017" name="Int. J. Syst. Evol. Microbiol.">
        <title>Rhodosalinus sediminis gen. nov., sp. nov., isolated from marine saltern.</title>
        <authorList>
            <person name="Guo L.Y."/>
            <person name="Ling S.K."/>
            <person name="Li C.M."/>
            <person name="Chen G.J."/>
            <person name="Du Z.J."/>
        </authorList>
    </citation>
    <scope>NUCLEOTIDE SEQUENCE [LARGE SCALE GENOMIC DNA]</scope>
    <source>
        <strain evidence="1 2">WDN1C137</strain>
    </source>
</reference>
<comment type="caution">
    <text evidence="1">The sequence shown here is derived from an EMBL/GenBank/DDBJ whole genome shotgun (WGS) entry which is preliminary data.</text>
</comment>
<dbReference type="InterPro" id="IPR029063">
    <property type="entry name" value="SAM-dependent_MTases_sf"/>
</dbReference>
<dbReference type="Gene3D" id="3.40.50.150">
    <property type="entry name" value="Vaccinia Virus protein VP39"/>
    <property type="match status" value="1"/>
</dbReference>
<evidence type="ECO:0008006" key="3">
    <source>
        <dbReference type="Google" id="ProtNLM"/>
    </source>
</evidence>
<sequence>MAARHAKTTPARPELTLPDREAEALSAAYAGAASILEYGSGGSTVLAAEMPGKRVVAVESDPDWAAAMRAWFNANPPADGSAVEVMWADIGPTKKWGRPADDTGWRRYAHYPLTVWDRAELAPDVVLVDGRFRVGCALAALFRAPGPFTLLFDDYAPRQRYHVVEEYLGPPHRMAGRMALWEVTPQPVPAERLTQIVTLMTRP</sequence>
<name>A0A3D9BTP2_9RHOB</name>
<dbReference type="SUPFAM" id="SSF53335">
    <property type="entry name" value="S-adenosyl-L-methionine-dependent methyltransferases"/>
    <property type="match status" value="1"/>
</dbReference>
<protein>
    <recommendedName>
        <fullName evidence="3">Class I SAM-dependent methyltransferase</fullName>
    </recommendedName>
</protein>
<dbReference type="Proteomes" id="UP000257131">
    <property type="component" value="Unassembled WGS sequence"/>
</dbReference>